<organism evidence="9 10">
    <name type="scientific">Edaphobacter modestus</name>
    <dbReference type="NCBI Taxonomy" id="388466"/>
    <lineage>
        <taxon>Bacteria</taxon>
        <taxon>Pseudomonadati</taxon>
        <taxon>Acidobacteriota</taxon>
        <taxon>Terriglobia</taxon>
        <taxon>Terriglobales</taxon>
        <taxon>Acidobacteriaceae</taxon>
        <taxon>Edaphobacter</taxon>
    </lineage>
</organism>
<protein>
    <recommendedName>
        <fullName evidence="4 7">dTDP-glucose 4,6-dehydratase</fullName>
        <ecNumber evidence="4 7">4.2.1.46</ecNumber>
    </recommendedName>
</protein>
<dbReference type="GO" id="GO:0009225">
    <property type="term" value="P:nucleotide-sugar metabolic process"/>
    <property type="evidence" value="ECO:0007669"/>
    <property type="project" value="InterPro"/>
</dbReference>
<gene>
    <name evidence="9" type="ORF">BDD14_2851</name>
</gene>
<comment type="cofactor">
    <cofactor evidence="2 7">
        <name>NAD(+)</name>
        <dbReference type="ChEBI" id="CHEBI:57540"/>
    </cofactor>
</comment>
<evidence type="ECO:0000256" key="5">
    <source>
        <dbReference type="ARBA" id="ARBA00023027"/>
    </source>
</evidence>
<evidence type="ECO:0000256" key="1">
    <source>
        <dbReference type="ARBA" id="ARBA00001539"/>
    </source>
</evidence>
<evidence type="ECO:0000259" key="8">
    <source>
        <dbReference type="Pfam" id="PF16363"/>
    </source>
</evidence>
<keyword evidence="10" id="KW-1185">Reference proteome</keyword>
<keyword evidence="5" id="KW-0520">NAD</keyword>
<dbReference type="Gene3D" id="3.90.25.10">
    <property type="entry name" value="UDP-galactose 4-epimerase, domain 1"/>
    <property type="match status" value="1"/>
</dbReference>
<evidence type="ECO:0000256" key="4">
    <source>
        <dbReference type="ARBA" id="ARBA00011990"/>
    </source>
</evidence>
<dbReference type="PANTHER" id="PTHR43000">
    <property type="entry name" value="DTDP-D-GLUCOSE 4,6-DEHYDRATASE-RELATED"/>
    <property type="match status" value="1"/>
</dbReference>
<keyword evidence="6 7" id="KW-0456">Lyase</keyword>
<feature type="domain" description="NAD(P)-binding" evidence="8">
    <location>
        <begin position="16"/>
        <end position="336"/>
    </location>
</feature>
<dbReference type="InterPro" id="IPR016040">
    <property type="entry name" value="NAD(P)-bd_dom"/>
</dbReference>
<evidence type="ECO:0000256" key="6">
    <source>
        <dbReference type="ARBA" id="ARBA00023239"/>
    </source>
</evidence>
<dbReference type="GO" id="GO:0008460">
    <property type="term" value="F:dTDP-glucose 4,6-dehydratase activity"/>
    <property type="evidence" value="ECO:0007669"/>
    <property type="project" value="UniProtKB-EC"/>
</dbReference>
<dbReference type="Pfam" id="PF16363">
    <property type="entry name" value="GDP_Man_Dehyd"/>
    <property type="match status" value="1"/>
</dbReference>
<dbReference type="InterPro" id="IPR036291">
    <property type="entry name" value="NAD(P)-bd_dom_sf"/>
</dbReference>
<comment type="caution">
    <text evidence="9">The sequence shown here is derived from an EMBL/GenBank/DDBJ whole genome shotgun (WGS) entry which is preliminary data.</text>
</comment>
<evidence type="ECO:0000256" key="7">
    <source>
        <dbReference type="RuleBase" id="RU004473"/>
    </source>
</evidence>
<proteinExistence type="inferred from homology"/>
<evidence type="ECO:0000313" key="10">
    <source>
        <dbReference type="Proteomes" id="UP000292958"/>
    </source>
</evidence>
<dbReference type="EMBL" id="SHKW01000001">
    <property type="protein sequence ID" value="RZU41335.1"/>
    <property type="molecule type" value="Genomic_DNA"/>
</dbReference>
<dbReference type="EC" id="4.2.1.46" evidence="4 7"/>
<dbReference type="RefSeq" id="WP_130419271.1">
    <property type="nucleotide sequence ID" value="NZ_SHKW01000001.1"/>
</dbReference>
<evidence type="ECO:0000256" key="2">
    <source>
        <dbReference type="ARBA" id="ARBA00001911"/>
    </source>
</evidence>
<dbReference type="SUPFAM" id="SSF51735">
    <property type="entry name" value="NAD(P)-binding Rossmann-fold domains"/>
    <property type="match status" value="1"/>
</dbReference>
<dbReference type="InterPro" id="IPR005888">
    <property type="entry name" value="dTDP_Gluc_deHydtase"/>
</dbReference>
<evidence type="ECO:0000256" key="3">
    <source>
        <dbReference type="ARBA" id="ARBA00008178"/>
    </source>
</evidence>
<comment type="catalytic activity">
    <reaction evidence="1 7">
        <text>dTDP-alpha-D-glucose = dTDP-4-dehydro-6-deoxy-alpha-D-glucose + H2O</text>
        <dbReference type="Rhea" id="RHEA:17221"/>
        <dbReference type="ChEBI" id="CHEBI:15377"/>
        <dbReference type="ChEBI" id="CHEBI:57477"/>
        <dbReference type="ChEBI" id="CHEBI:57649"/>
        <dbReference type="EC" id="4.2.1.46"/>
    </reaction>
</comment>
<sequence>MDAEQSLSGGNGAPILVTGGAGFIGSNFVLEWLAGGKGPLVSLDKLTYAGNPENLTTVEKDRDYTFVHGDICDAALVKELFERHRPRAVVHFAAESHVDRSILGPEAFLRTNIDGTFTLLQAARVYLDSLGAEDRAGFRFLHVSTDEVYGTLEPEDPAFHEETPYAPNSPYAASKAASDHLVRAWVHTYGLPAIITNCSNNYGPYQFPEKLIPLMIANARKGKPLPVYGDGQQVRDWLYVADHCRALMAVLERGRVGETYNVGGGNQRSNLEVVTTLCSLLDELLPQSEFGPHKQLIKYVADRPGHDRRYAIDARKLEGELGWRAQESFETGLRKTVEWYLAHAAWVENVTSGAYQHWVTQNYGGRETADTTAGSAR</sequence>
<reference evidence="9 10" key="1">
    <citation type="submission" date="2019-02" db="EMBL/GenBank/DDBJ databases">
        <title>Genomic Encyclopedia of Archaeal and Bacterial Type Strains, Phase II (KMG-II): from individual species to whole genera.</title>
        <authorList>
            <person name="Goeker M."/>
        </authorList>
    </citation>
    <scope>NUCLEOTIDE SEQUENCE [LARGE SCALE GENOMIC DNA]</scope>
    <source>
        <strain evidence="9 10">DSM 18101</strain>
    </source>
</reference>
<name>A0A4Q7YW86_9BACT</name>
<accession>A0A4Q7YW86</accession>
<evidence type="ECO:0000313" key="9">
    <source>
        <dbReference type="EMBL" id="RZU41335.1"/>
    </source>
</evidence>
<dbReference type="OrthoDB" id="9766450at2"/>
<dbReference type="Gene3D" id="3.40.50.720">
    <property type="entry name" value="NAD(P)-binding Rossmann-like Domain"/>
    <property type="match status" value="1"/>
</dbReference>
<dbReference type="NCBIfam" id="TIGR01181">
    <property type="entry name" value="dTDP_gluc_dehyt"/>
    <property type="match status" value="1"/>
</dbReference>
<dbReference type="CDD" id="cd05246">
    <property type="entry name" value="dTDP_GD_SDR_e"/>
    <property type="match status" value="1"/>
</dbReference>
<dbReference type="Proteomes" id="UP000292958">
    <property type="component" value="Unassembled WGS sequence"/>
</dbReference>
<dbReference type="AlphaFoldDB" id="A0A4Q7YW86"/>
<comment type="similarity">
    <text evidence="3 7">Belongs to the NAD(P)-dependent epimerase/dehydratase family. dTDP-glucose dehydratase subfamily.</text>
</comment>